<keyword evidence="7" id="KW-0732">Signal</keyword>
<proteinExistence type="inferred from homology"/>
<dbReference type="PRINTS" id="PR00723">
    <property type="entry name" value="SUBTILISIN"/>
</dbReference>
<sequence length="396" mass="41720">MHKKSIIAVLVATAFSANAELLDNVDANKDRNVRVVFEYNKGNKDALIAAVQAAGGQIKLELDNDDSFAALINADMFEQVKNNKAMKSAEFDAKRYVIPTMDTTAANFEDYVPYGLPMVQADQLSYMGGIKVCVVDTGYDLQHPELPSIDVDGDSEGAGPWYEDGNGHGTHVAGTIAALDHNGGLTGVLGSGSTEPELHIARVFNDAGNFVYASDLAGAVNDCADAGSKVINMSLGGAFSTKVEERAFRRLERAGIVAVAAAGNDGNATHSFPASYDSVVSVAAIDENTMHADFSQRTSQVEVAAPGVGVVSTYPGGYYATADGTSMASPHVAGVAALVWSHFPQCNNFEIRNALSASAKDLGDEGYDYKYGHGLVQAKAAHDYLMTNGCDGRGVK</sequence>
<organism evidence="9 10">
    <name type="scientific">Thalassotalea mangrovi</name>
    <dbReference type="NCBI Taxonomy" id="2572245"/>
    <lineage>
        <taxon>Bacteria</taxon>
        <taxon>Pseudomonadati</taxon>
        <taxon>Pseudomonadota</taxon>
        <taxon>Gammaproteobacteria</taxon>
        <taxon>Alteromonadales</taxon>
        <taxon>Colwelliaceae</taxon>
        <taxon>Thalassotalea</taxon>
    </lineage>
</organism>
<dbReference type="AlphaFoldDB" id="A0A4V5NUU0"/>
<dbReference type="Gene3D" id="3.40.50.200">
    <property type="entry name" value="Peptidase S8/S53 domain"/>
    <property type="match status" value="1"/>
</dbReference>
<dbReference type="GO" id="GO:0006508">
    <property type="term" value="P:proteolysis"/>
    <property type="evidence" value="ECO:0007669"/>
    <property type="project" value="UniProtKB-KW"/>
</dbReference>
<evidence type="ECO:0000256" key="5">
    <source>
        <dbReference type="ARBA" id="ARBA00022825"/>
    </source>
</evidence>
<gene>
    <name evidence="9" type="ORF">E8M12_00065</name>
</gene>
<dbReference type="GO" id="GO:0005615">
    <property type="term" value="C:extracellular space"/>
    <property type="evidence" value="ECO:0007669"/>
    <property type="project" value="TreeGrafter"/>
</dbReference>
<evidence type="ECO:0000313" key="9">
    <source>
        <dbReference type="EMBL" id="TKB47838.1"/>
    </source>
</evidence>
<keyword evidence="5 6" id="KW-0720">Serine protease</keyword>
<protein>
    <submittedName>
        <fullName evidence="9">Peptidase S8</fullName>
    </submittedName>
</protein>
<dbReference type="PANTHER" id="PTHR43806:SF11">
    <property type="entry name" value="CEREVISIN-RELATED"/>
    <property type="match status" value="1"/>
</dbReference>
<dbReference type="InterPro" id="IPR036852">
    <property type="entry name" value="Peptidase_S8/S53_dom_sf"/>
</dbReference>
<keyword evidence="3" id="KW-0479">Metal-binding</keyword>
<name>A0A4V5NUU0_9GAMM</name>
<feature type="active site" description="Charge relay system" evidence="6">
    <location>
        <position position="326"/>
    </location>
</feature>
<dbReference type="PROSITE" id="PS51892">
    <property type="entry name" value="SUBTILASE"/>
    <property type="match status" value="1"/>
</dbReference>
<evidence type="ECO:0000256" key="4">
    <source>
        <dbReference type="ARBA" id="ARBA00022801"/>
    </source>
</evidence>
<dbReference type="InterPro" id="IPR023828">
    <property type="entry name" value="Peptidase_S8_Ser-AS"/>
</dbReference>
<evidence type="ECO:0000256" key="1">
    <source>
        <dbReference type="ARBA" id="ARBA00011073"/>
    </source>
</evidence>
<evidence type="ECO:0000256" key="6">
    <source>
        <dbReference type="PROSITE-ProRule" id="PRU01240"/>
    </source>
</evidence>
<dbReference type="Pfam" id="PF00082">
    <property type="entry name" value="Peptidase_S8"/>
    <property type="match status" value="1"/>
</dbReference>
<evidence type="ECO:0000259" key="8">
    <source>
        <dbReference type="Pfam" id="PF00082"/>
    </source>
</evidence>
<dbReference type="RefSeq" id="WP_136734026.1">
    <property type="nucleotide sequence ID" value="NZ_SWDB01000001.1"/>
</dbReference>
<feature type="domain" description="Peptidase S8/S53" evidence="8">
    <location>
        <begin position="129"/>
        <end position="374"/>
    </location>
</feature>
<dbReference type="PROSITE" id="PS00138">
    <property type="entry name" value="SUBTILASE_SER"/>
    <property type="match status" value="1"/>
</dbReference>
<feature type="active site" description="Charge relay system" evidence="6">
    <location>
        <position position="136"/>
    </location>
</feature>
<reference evidence="9 10" key="1">
    <citation type="submission" date="2019-04" db="EMBL/GenBank/DDBJ databases">
        <title>Thalassotalea guangxiensis sp. nov., isolated from sediment of the coastal wetland.</title>
        <authorList>
            <person name="Zheng S."/>
            <person name="Zhang D."/>
        </authorList>
    </citation>
    <scope>NUCLEOTIDE SEQUENCE [LARGE SCALE GENOMIC DNA]</scope>
    <source>
        <strain evidence="9 10">ZS-4</strain>
    </source>
</reference>
<comment type="similarity">
    <text evidence="1 6">Belongs to the peptidase S8 family.</text>
</comment>
<comment type="caution">
    <text evidence="9">The sequence shown here is derived from an EMBL/GenBank/DDBJ whole genome shotgun (WGS) entry which is preliminary data.</text>
</comment>
<feature type="chain" id="PRO_5020490521" evidence="7">
    <location>
        <begin position="20"/>
        <end position="396"/>
    </location>
</feature>
<dbReference type="EMBL" id="SWDB01000001">
    <property type="protein sequence ID" value="TKB47838.1"/>
    <property type="molecule type" value="Genomic_DNA"/>
</dbReference>
<dbReference type="CDD" id="cd07477">
    <property type="entry name" value="Peptidases_S8_Subtilisin_subset"/>
    <property type="match status" value="1"/>
</dbReference>
<dbReference type="OrthoDB" id="9790784at2"/>
<dbReference type="InterPro" id="IPR034202">
    <property type="entry name" value="Subtilisin_Carlsberg-like"/>
</dbReference>
<feature type="active site" description="Charge relay system" evidence="6">
    <location>
        <position position="168"/>
    </location>
</feature>
<dbReference type="PROSITE" id="PS00137">
    <property type="entry name" value="SUBTILASE_HIS"/>
    <property type="match status" value="1"/>
</dbReference>
<dbReference type="Proteomes" id="UP000307999">
    <property type="component" value="Unassembled WGS sequence"/>
</dbReference>
<dbReference type="InterPro" id="IPR022398">
    <property type="entry name" value="Peptidase_S8_His-AS"/>
</dbReference>
<evidence type="ECO:0000256" key="2">
    <source>
        <dbReference type="ARBA" id="ARBA00022670"/>
    </source>
</evidence>
<evidence type="ECO:0000256" key="3">
    <source>
        <dbReference type="ARBA" id="ARBA00022723"/>
    </source>
</evidence>
<keyword evidence="4 6" id="KW-0378">Hydrolase</keyword>
<dbReference type="SUPFAM" id="SSF52743">
    <property type="entry name" value="Subtilisin-like"/>
    <property type="match status" value="1"/>
</dbReference>
<dbReference type="GO" id="GO:0046872">
    <property type="term" value="F:metal ion binding"/>
    <property type="evidence" value="ECO:0007669"/>
    <property type="project" value="UniProtKB-KW"/>
</dbReference>
<feature type="signal peptide" evidence="7">
    <location>
        <begin position="1"/>
        <end position="19"/>
    </location>
</feature>
<evidence type="ECO:0000313" key="10">
    <source>
        <dbReference type="Proteomes" id="UP000307999"/>
    </source>
</evidence>
<dbReference type="InterPro" id="IPR015500">
    <property type="entry name" value="Peptidase_S8_subtilisin-rel"/>
</dbReference>
<keyword evidence="2 6" id="KW-0645">Protease</keyword>
<dbReference type="GO" id="GO:0004252">
    <property type="term" value="F:serine-type endopeptidase activity"/>
    <property type="evidence" value="ECO:0007669"/>
    <property type="project" value="UniProtKB-UniRule"/>
</dbReference>
<dbReference type="InterPro" id="IPR000209">
    <property type="entry name" value="Peptidase_S8/S53_dom"/>
</dbReference>
<keyword evidence="10" id="KW-1185">Reference proteome</keyword>
<dbReference type="PANTHER" id="PTHR43806">
    <property type="entry name" value="PEPTIDASE S8"/>
    <property type="match status" value="1"/>
</dbReference>
<accession>A0A4V5NUU0</accession>
<dbReference type="InterPro" id="IPR050131">
    <property type="entry name" value="Peptidase_S8_subtilisin-like"/>
</dbReference>
<evidence type="ECO:0000256" key="7">
    <source>
        <dbReference type="SAM" id="SignalP"/>
    </source>
</evidence>